<dbReference type="PROSITE" id="PS51462">
    <property type="entry name" value="NUDIX"/>
    <property type="match status" value="1"/>
</dbReference>
<proteinExistence type="predicted"/>
<dbReference type="EMBL" id="BAAALT010000111">
    <property type="protein sequence ID" value="GAA1812063.1"/>
    <property type="molecule type" value="Genomic_DNA"/>
</dbReference>
<dbReference type="PANTHER" id="PTHR12318">
    <property type="entry name" value="TESTOSTERONE-REGULATED PROTEIN RP2"/>
    <property type="match status" value="1"/>
</dbReference>
<dbReference type="Gene3D" id="3.90.79.10">
    <property type="entry name" value="Nucleoside Triphosphate Pyrophosphohydrolase"/>
    <property type="match status" value="1"/>
</dbReference>
<protein>
    <recommendedName>
        <fullName evidence="7">Nudix hydrolase domain-containing protein</fullName>
    </recommendedName>
</protein>
<evidence type="ECO:0000256" key="1">
    <source>
        <dbReference type="ARBA" id="ARBA00001936"/>
    </source>
</evidence>
<dbReference type="InterPro" id="IPR000086">
    <property type="entry name" value="NUDIX_hydrolase_dom"/>
</dbReference>
<comment type="cofactor">
    <cofactor evidence="2">
        <name>Mg(2+)</name>
        <dbReference type="ChEBI" id="CHEBI:18420"/>
    </cofactor>
</comment>
<keyword evidence="5" id="KW-0460">Magnesium</keyword>
<comment type="cofactor">
    <cofactor evidence="1">
        <name>Mn(2+)</name>
        <dbReference type="ChEBI" id="CHEBI:29035"/>
    </cofactor>
</comment>
<dbReference type="InterPro" id="IPR039121">
    <property type="entry name" value="NUDT19"/>
</dbReference>
<dbReference type="PANTHER" id="PTHR12318:SF0">
    <property type="entry name" value="ACYL-COENZYME A DIPHOSPHATASE NUDT19"/>
    <property type="match status" value="1"/>
</dbReference>
<keyword evidence="4" id="KW-0378">Hydrolase</keyword>
<dbReference type="RefSeq" id="WP_344133296.1">
    <property type="nucleotide sequence ID" value="NZ_BAAALT010000111.1"/>
</dbReference>
<keyword evidence="3" id="KW-0479">Metal-binding</keyword>
<accession>A0ABP4YDV8</accession>
<sequence length="290" mass="31160">MEASYPAPAWLVARSREFTASGATAATPRRAATVVLLRPASGSFEVYALRRAATMAFAPSMYAFPGGSVDARDAIAEAAGEVAWRGPAPSWWAARLNLPEAEAAAVVCAAVREVFEECGVLLASPRILEGSRAGSASLYESPDRLVGDVSGPEWQAARQALVRRELGLAEFLAANGLAVRSDLLVPWDRWLTPEFEAYRFDAFFFVARMPEGQEARHDTEADDAQWLRPADALGLPMLPPTRHTFTLLAQLPDIDAVLALGADRAVTAPVLPRLHTAADGTHLVTLTTEP</sequence>
<name>A0ABP4YDV8_9ACTN</name>
<evidence type="ECO:0000313" key="8">
    <source>
        <dbReference type="EMBL" id="GAA1812063.1"/>
    </source>
</evidence>
<gene>
    <name evidence="8" type="ORF">GCM10009682_36760</name>
</gene>
<evidence type="ECO:0000256" key="2">
    <source>
        <dbReference type="ARBA" id="ARBA00001946"/>
    </source>
</evidence>
<evidence type="ECO:0000313" key="9">
    <source>
        <dbReference type="Proteomes" id="UP001500218"/>
    </source>
</evidence>
<dbReference type="CDD" id="cd18870">
    <property type="entry name" value="NUDIX_AcylCoAdiphos_Nudt19"/>
    <property type="match status" value="1"/>
</dbReference>
<evidence type="ECO:0000256" key="5">
    <source>
        <dbReference type="ARBA" id="ARBA00022842"/>
    </source>
</evidence>
<dbReference type="SUPFAM" id="SSF55811">
    <property type="entry name" value="Nudix"/>
    <property type="match status" value="1"/>
</dbReference>
<reference evidence="9" key="1">
    <citation type="journal article" date="2019" name="Int. J. Syst. Evol. Microbiol.">
        <title>The Global Catalogue of Microorganisms (GCM) 10K type strain sequencing project: providing services to taxonomists for standard genome sequencing and annotation.</title>
        <authorList>
            <consortium name="The Broad Institute Genomics Platform"/>
            <consortium name="The Broad Institute Genome Sequencing Center for Infectious Disease"/>
            <person name="Wu L."/>
            <person name="Ma J."/>
        </authorList>
    </citation>
    <scope>NUCLEOTIDE SEQUENCE [LARGE SCALE GENOMIC DNA]</scope>
    <source>
        <strain evidence="9">JCM 13250</strain>
    </source>
</reference>
<keyword evidence="9" id="KW-1185">Reference proteome</keyword>
<evidence type="ECO:0000256" key="4">
    <source>
        <dbReference type="ARBA" id="ARBA00022801"/>
    </source>
</evidence>
<evidence type="ECO:0000259" key="7">
    <source>
        <dbReference type="PROSITE" id="PS51462"/>
    </source>
</evidence>
<evidence type="ECO:0000256" key="3">
    <source>
        <dbReference type="ARBA" id="ARBA00022723"/>
    </source>
</evidence>
<dbReference type="InterPro" id="IPR015797">
    <property type="entry name" value="NUDIX_hydrolase-like_dom_sf"/>
</dbReference>
<evidence type="ECO:0000256" key="6">
    <source>
        <dbReference type="ARBA" id="ARBA00023211"/>
    </source>
</evidence>
<comment type="caution">
    <text evidence="8">The sequence shown here is derived from an EMBL/GenBank/DDBJ whole genome shotgun (WGS) entry which is preliminary data.</text>
</comment>
<organism evidence="8 9">
    <name type="scientific">Luedemannella flava</name>
    <dbReference type="NCBI Taxonomy" id="349316"/>
    <lineage>
        <taxon>Bacteria</taxon>
        <taxon>Bacillati</taxon>
        <taxon>Actinomycetota</taxon>
        <taxon>Actinomycetes</taxon>
        <taxon>Micromonosporales</taxon>
        <taxon>Micromonosporaceae</taxon>
        <taxon>Luedemannella</taxon>
    </lineage>
</organism>
<feature type="domain" description="Nudix hydrolase" evidence="7">
    <location>
        <begin position="27"/>
        <end position="251"/>
    </location>
</feature>
<dbReference type="Proteomes" id="UP001500218">
    <property type="component" value="Unassembled WGS sequence"/>
</dbReference>
<keyword evidence="6" id="KW-0464">Manganese</keyword>